<dbReference type="EMBL" id="NDIQ01000021">
    <property type="protein sequence ID" value="PRT54598.1"/>
    <property type="molecule type" value="Genomic_DNA"/>
</dbReference>
<comment type="caution">
    <text evidence="3">The sequence shown here is derived from an EMBL/GenBank/DDBJ whole genome shotgun (WGS) entry which is preliminary data.</text>
</comment>
<dbReference type="AlphaFoldDB" id="A0A2T0FHX3"/>
<dbReference type="OrthoDB" id="10261563at2759"/>
<reference evidence="3 4" key="1">
    <citation type="submission" date="2017-04" db="EMBL/GenBank/DDBJ databases">
        <title>Genome sequencing of [Candida] sorbophila.</title>
        <authorList>
            <person name="Ahn J.O."/>
        </authorList>
    </citation>
    <scope>NUCLEOTIDE SEQUENCE [LARGE SCALE GENOMIC DNA]</scope>
    <source>
        <strain evidence="3 4">DS02</strain>
    </source>
</reference>
<keyword evidence="4" id="KW-1185">Reference proteome</keyword>
<dbReference type="InterPro" id="IPR019327">
    <property type="entry name" value="WKF"/>
</dbReference>
<sequence length="232" mass="26471">MSEHIPAWKRAGLSQQKSKESYDPVKAGLKRSENGEDTGPKKPPKRVKVPKAERKSPPEADQLAYLRQYHEDRSNWKFSKQKQNWIIKNVFTIDKKYESALIEYVASIEGASKQRILEDCEKSIEEWNEYMSREEQEKDDKTDKLEKTKDENTDKAAVENDQADAENNKKENETTETDETAKDAEPPKGILKNKPAKPEPDTPAPPKEATAVRAQKIVEAITGSKPTLQYVE</sequence>
<dbReference type="GeneID" id="36515966"/>
<feature type="domain" description="WKF" evidence="2">
    <location>
        <begin position="64"/>
        <end position="122"/>
    </location>
</feature>
<dbReference type="STRING" id="45607.A0A2T0FHX3"/>
<dbReference type="Pfam" id="PF10180">
    <property type="entry name" value="WKF"/>
    <property type="match status" value="1"/>
</dbReference>
<evidence type="ECO:0000313" key="4">
    <source>
        <dbReference type="Proteomes" id="UP000238350"/>
    </source>
</evidence>
<dbReference type="Proteomes" id="UP000238350">
    <property type="component" value="Unassembled WGS sequence"/>
</dbReference>
<dbReference type="PANTHER" id="PTHR22306">
    <property type="entry name" value="CHROMOSOME 7 OPEN READING FRAME 50"/>
    <property type="match status" value="1"/>
</dbReference>
<proteinExistence type="predicted"/>
<feature type="compositionally biased region" description="Basic and acidic residues" evidence="1">
    <location>
        <begin position="166"/>
        <end position="186"/>
    </location>
</feature>
<feature type="region of interest" description="Disordered" evidence="1">
    <location>
        <begin position="128"/>
        <end position="210"/>
    </location>
</feature>
<protein>
    <recommendedName>
        <fullName evidence="2">WKF domain-containing protein</fullName>
    </recommendedName>
</protein>
<evidence type="ECO:0000313" key="3">
    <source>
        <dbReference type="EMBL" id="PRT54598.1"/>
    </source>
</evidence>
<name>A0A2T0FHX3_9ASCO</name>
<feature type="compositionally biased region" description="Basic and acidic residues" evidence="1">
    <location>
        <begin position="128"/>
        <end position="158"/>
    </location>
</feature>
<evidence type="ECO:0000259" key="2">
    <source>
        <dbReference type="Pfam" id="PF10180"/>
    </source>
</evidence>
<feature type="compositionally biased region" description="Basic and acidic residues" evidence="1">
    <location>
        <begin position="30"/>
        <end position="40"/>
    </location>
</feature>
<dbReference type="PANTHER" id="PTHR22306:SF2">
    <property type="entry name" value="CHROMOSOME 7 OPEN READING FRAME 50"/>
    <property type="match status" value="1"/>
</dbReference>
<dbReference type="RefSeq" id="XP_024664543.1">
    <property type="nucleotide sequence ID" value="XM_024808775.1"/>
</dbReference>
<gene>
    <name evidence="3" type="ORF">B9G98_02218</name>
</gene>
<feature type="region of interest" description="Disordered" evidence="1">
    <location>
        <begin position="1"/>
        <end position="62"/>
    </location>
</feature>
<accession>A0A2T0FHX3</accession>
<evidence type="ECO:0000256" key="1">
    <source>
        <dbReference type="SAM" id="MobiDB-lite"/>
    </source>
</evidence>
<organism evidence="3 4">
    <name type="scientific">Wickerhamiella sorbophila</name>
    <dbReference type="NCBI Taxonomy" id="45607"/>
    <lineage>
        <taxon>Eukaryota</taxon>
        <taxon>Fungi</taxon>
        <taxon>Dikarya</taxon>
        <taxon>Ascomycota</taxon>
        <taxon>Saccharomycotina</taxon>
        <taxon>Dipodascomycetes</taxon>
        <taxon>Dipodascales</taxon>
        <taxon>Trichomonascaceae</taxon>
        <taxon>Wickerhamiella</taxon>
    </lineage>
</organism>